<dbReference type="EC" id="2.7.7.7" evidence="1 9"/>
<feature type="domain" description="DNA polymerase III subunit delta C-terminal" evidence="11">
    <location>
        <begin position="214"/>
        <end position="331"/>
    </location>
</feature>
<evidence type="ECO:0000256" key="3">
    <source>
        <dbReference type="ARBA" id="ARBA00022679"/>
    </source>
</evidence>
<dbReference type="SUPFAM" id="SSF52540">
    <property type="entry name" value="P-loop containing nucleoside triphosphate hydrolases"/>
    <property type="match status" value="1"/>
</dbReference>
<evidence type="ECO:0000313" key="13">
    <source>
        <dbReference type="Proteomes" id="UP001247805"/>
    </source>
</evidence>
<accession>A0ABU3SZP2</accession>
<dbReference type="Gene3D" id="1.10.8.60">
    <property type="match status" value="1"/>
</dbReference>
<protein>
    <recommendedName>
        <fullName evidence="2 9">DNA polymerase III subunit delta</fullName>
        <ecNumber evidence="1 9">2.7.7.7</ecNumber>
    </recommendedName>
</protein>
<dbReference type="EMBL" id="JAWDIO010000002">
    <property type="protein sequence ID" value="MDU0355460.1"/>
    <property type="molecule type" value="Genomic_DNA"/>
</dbReference>
<comment type="similarity">
    <text evidence="7">Belongs to the DNA polymerase HolA subunit family.</text>
</comment>
<evidence type="ECO:0000256" key="5">
    <source>
        <dbReference type="ARBA" id="ARBA00022705"/>
    </source>
</evidence>
<dbReference type="Gene3D" id="3.40.50.300">
    <property type="entry name" value="P-loop containing nucleotide triphosphate hydrolases"/>
    <property type="match status" value="1"/>
</dbReference>
<reference evidence="12 13" key="1">
    <citation type="submission" date="2023-10" db="EMBL/GenBank/DDBJ databases">
        <title>Glaciecola aquimarina strain GGW-M5 nov., isolated from a coastal seawater.</title>
        <authorList>
            <person name="Bayburt H."/>
            <person name="Kim J.M."/>
            <person name="Choi B.J."/>
            <person name="Jeon C.O."/>
        </authorList>
    </citation>
    <scope>NUCLEOTIDE SEQUENCE [LARGE SCALE GENOMIC DNA]</scope>
    <source>
        <strain evidence="12 13">KCTC 32108</strain>
    </source>
</reference>
<sequence>MQVYPNRFSLQHDSPLKPFYMVFGDEPQQKLECLEIIRKTAQKQGFDERQSLVVDNQFSWDTLVEASQTMSLFSNKQIIELELPTGKPGAEGSKILSSIAQQPNTDVLIVIHGGKVGKDVQNTKWFKAIDMHAIYIPCYPLEGNALHQWVGQQMQQAGMQHDPQIAQLLVDYCEGNLLAAKQEIQKLILLYPQGNPTIKEVEQAVVDQSRFTVFHLIDVILSGDSQKAVKMLYRLESEGVEPNIVLWALTREWQTLEALLFEQQHTNNINWNRHRIWKNRQGLYQSALRRLSPQNLQQIQVKLSEFDRAIKQSQVLRPYVELCHLCLLFIPFALENIALDYALLEQ</sequence>
<keyword evidence="6" id="KW-0239">DNA-directed DNA polymerase</keyword>
<dbReference type="Gene3D" id="1.20.272.10">
    <property type="match status" value="1"/>
</dbReference>
<keyword evidence="3 12" id="KW-0808">Transferase</keyword>
<dbReference type="PANTHER" id="PTHR34388">
    <property type="entry name" value="DNA POLYMERASE III SUBUNIT DELTA"/>
    <property type="match status" value="1"/>
</dbReference>
<evidence type="ECO:0000256" key="2">
    <source>
        <dbReference type="ARBA" id="ARBA00017703"/>
    </source>
</evidence>
<evidence type="ECO:0000256" key="1">
    <source>
        <dbReference type="ARBA" id="ARBA00012417"/>
    </source>
</evidence>
<comment type="caution">
    <text evidence="12">The sequence shown here is derived from an EMBL/GenBank/DDBJ whole genome shotgun (WGS) entry which is preliminary data.</text>
</comment>
<dbReference type="Pfam" id="PF06144">
    <property type="entry name" value="DNA_pol3_delta"/>
    <property type="match status" value="1"/>
</dbReference>
<dbReference type="Proteomes" id="UP001247805">
    <property type="component" value="Unassembled WGS sequence"/>
</dbReference>
<feature type="domain" description="DNA polymerase III delta N-terminal" evidence="10">
    <location>
        <begin position="20"/>
        <end position="138"/>
    </location>
</feature>
<dbReference type="PANTHER" id="PTHR34388:SF1">
    <property type="entry name" value="DNA POLYMERASE III SUBUNIT DELTA"/>
    <property type="match status" value="1"/>
</dbReference>
<proteinExistence type="inferred from homology"/>
<keyword evidence="5" id="KW-0235">DNA replication</keyword>
<dbReference type="InterPro" id="IPR005790">
    <property type="entry name" value="DNA_polIII_delta"/>
</dbReference>
<evidence type="ECO:0000259" key="10">
    <source>
        <dbReference type="Pfam" id="PF06144"/>
    </source>
</evidence>
<dbReference type="CDD" id="cd18138">
    <property type="entry name" value="HLD_clamp_pol_III_delta"/>
    <property type="match status" value="1"/>
</dbReference>
<evidence type="ECO:0000256" key="6">
    <source>
        <dbReference type="ARBA" id="ARBA00022932"/>
    </source>
</evidence>
<evidence type="ECO:0000256" key="9">
    <source>
        <dbReference type="NCBIfam" id="TIGR01128"/>
    </source>
</evidence>
<dbReference type="Pfam" id="PF14840">
    <property type="entry name" value="DNA_pol3_delt_C"/>
    <property type="match status" value="1"/>
</dbReference>
<keyword evidence="13" id="KW-1185">Reference proteome</keyword>
<keyword evidence="4 12" id="KW-0548">Nucleotidyltransferase</keyword>
<dbReference type="SUPFAM" id="SSF48019">
    <property type="entry name" value="post-AAA+ oligomerization domain-like"/>
    <property type="match status" value="1"/>
</dbReference>
<dbReference type="RefSeq" id="WP_316026997.1">
    <property type="nucleotide sequence ID" value="NZ_JAWDIO010000002.1"/>
</dbReference>
<dbReference type="InterPro" id="IPR027417">
    <property type="entry name" value="P-loop_NTPase"/>
</dbReference>
<gene>
    <name evidence="12" type="primary">holA</name>
    <name evidence="12" type="ORF">RS130_17515</name>
</gene>
<dbReference type="NCBIfam" id="TIGR01128">
    <property type="entry name" value="holA"/>
    <property type="match status" value="1"/>
</dbReference>
<name>A0ABU3SZP2_9ALTE</name>
<dbReference type="GO" id="GO:0003887">
    <property type="term" value="F:DNA-directed DNA polymerase activity"/>
    <property type="evidence" value="ECO:0007669"/>
    <property type="project" value="UniProtKB-EC"/>
</dbReference>
<dbReference type="InterPro" id="IPR010372">
    <property type="entry name" value="DNA_pol3_delta_N"/>
</dbReference>
<organism evidence="12 13">
    <name type="scientific">Paraglaciecola aquimarina</name>
    <dbReference type="NCBI Taxonomy" id="1235557"/>
    <lineage>
        <taxon>Bacteria</taxon>
        <taxon>Pseudomonadati</taxon>
        <taxon>Pseudomonadota</taxon>
        <taxon>Gammaproteobacteria</taxon>
        <taxon>Alteromonadales</taxon>
        <taxon>Alteromonadaceae</taxon>
        <taxon>Paraglaciecola</taxon>
    </lineage>
</organism>
<evidence type="ECO:0000256" key="7">
    <source>
        <dbReference type="ARBA" id="ARBA00034754"/>
    </source>
</evidence>
<dbReference type="InterPro" id="IPR032780">
    <property type="entry name" value="DNA_pol3_delt_C"/>
</dbReference>
<dbReference type="InterPro" id="IPR008921">
    <property type="entry name" value="DNA_pol3_clamp-load_cplx_C"/>
</dbReference>
<evidence type="ECO:0000256" key="4">
    <source>
        <dbReference type="ARBA" id="ARBA00022695"/>
    </source>
</evidence>
<evidence type="ECO:0000259" key="11">
    <source>
        <dbReference type="Pfam" id="PF14840"/>
    </source>
</evidence>
<evidence type="ECO:0000256" key="8">
    <source>
        <dbReference type="ARBA" id="ARBA00049244"/>
    </source>
</evidence>
<comment type="catalytic activity">
    <reaction evidence="8">
        <text>DNA(n) + a 2'-deoxyribonucleoside 5'-triphosphate = DNA(n+1) + diphosphate</text>
        <dbReference type="Rhea" id="RHEA:22508"/>
        <dbReference type="Rhea" id="RHEA-COMP:17339"/>
        <dbReference type="Rhea" id="RHEA-COMP:17340"/>
        <dbReference type="ChEBI" id="CHEBI:33019"/>
        <dbReference type="ChEBI" id="CHEBI:61560"/>
        <dbReference type="ChEBI" id="CHEBI:173112"/>
        <dbReference type="EC" id="2.7.7.7"/>
    </reaction>
</comment>
<evidence type="ECO:0000313" key="12">
    <source>
        <dbReference type="EMBL" id="MDU0355460.1"/>
    </source>
</evidence>